<organism evidence="1 2">
    <name type="scientific">Vanrija pseudolonga</name>
    <dbReference type="NCBI Taxonomy" id="143232"/>
    <lineage>
        <taxon>Eukaryota</taxon>
        <taxon>Fungi</taxon>
        <taxon>Dikarya</taxon>
        <taxon>Basidiomycota</taxon>
        <taxon>Agaricomycotina</taxon>
        <taxon>Tremellomycetes</taxon>
        <taxon>Trichosporonales</taxon>
        <taxon>Trichosporonaceae</taxon>
        <taxon>Vanrija</taxon>
    </lineage>
</organism>
<keyword evidence="2" id="KW-1185">Reference proteome</keyword>
<proteinExistence type="predicted"/>
<accession>A0AAF0YAE5</accession>
<dbReference type="AlphaFoldDB" id="A0AAF0YAE5"/>
<dbReference type="EMBL" id="CP086715">
    <property type="protein sequence ID" value="WOO79958.1"/>
    <property type="molecule type" value="Genomic_DNA"/>
</dbReference>
<name>A0AAF0YAE5_9TREE</name>
<gene>
    <name evidence="1" type="ORF">LOC62_02G003472</name>
</gene>
<evidence type="ECO:0000313" key="2">
    <source>
        <dbReference type="Proteomes" id="UP000827549"/>
    </source>
</evidence>
<evidence type="ECO:0000313" key="1">
    <source>
        <dbReference type="EMBL" id="WOO79958.1"/>
    </source>
</evidence>
<dbReference type="Proteomes" id="UP000827549">
    <property type="component" value="Chromosome 2"/>
</dbReference>
<dbReference type="GeneID" id="87806715"/>
<protein>
    <submittedName>
        <fullName evidence="1">Uncharacterized protein</fullName>
    </submittedName>
</protein>
<dbReference type="RefSeq" id="XP_062625990.1">
    <property type="nucleotide sequence ID" value="XM_062770006.1"/>
</dbReference>
<reference evidence="1" key="1">
    <citation type="submission" date="2023-10" db="EMBL/GenBank/DDBJ databases">
        <authorList>
            <person name="Noh H."/>
        </authorList>
    </citation>
    <scope>NUCLEOTIDE SEQUENCE</scope>
    <source>
        <strain evidence="1">DUCC4014</strain>
    </source>
</reference>
<sequence>MSGILCTILDVGLRAILSLYDTAPTVTALTTTTTTITTIIAANTVTVTTTTTTGPNPPPHSAKRTNADNVQHLPSSLRHSVLLLGPRDLALDIKTLDKLRLVEQLFEMERVWKHGGRVALKTRLIPVIMSFSEWRGFPFPLKEMRLWNEQRTAHHTPPIEVFVHRLLRPFHRNDPDALWQLDYHRRAFACLVIFVFELLARDQYDEADVWEYPAMPLTNDIAVLFAAGRHETLVRIHHGKLYVALAHGLRELYLCDDEWDRDFEDTRSASILECINDRFENKDDPQSIAWGNLAARLALLLNSCKNHNCLGV</sequence>